<dbReference type="InterPro" id="IPR032710">
    <property type="entry name" value="NTF2-like_dom_sf"/>
</dbReference>
<proteinExistence type="predicted"/>
<reference evidence="2 3" key="1">
    <citation type="submission" date="2016-10" db="EMBL/GenBank/DDBJ databases">
        <authorList>
            <person name="de Groot N.N."/>
        </authorList>
    </citation>
    <scope>NUCLEOTIDE SEQUENCE [LARGE SCALE GENOMIC DNA]</scope>
    <source>
        <strain evidence="2 3">DSM 23421</strain>
    </source>
</reference>
<dbReference type="Gene3D" id="3.10.450.50">
    <property type="match status" value="1"/>
</dbReference>
<keyword evidence="1" id="KW-0732">Signal</keyword>
<dbReference type="InterPro" id="IPR009959">
    <property type="entry name" value="Cyclase_SnoaL-like"/>
</dbReference>
<protein>
    <submittedName>
        <fullName evidence="2">SnoaL-like polyketide cyclase</fullName>
    </submittedName>
</protein>
<feature type="chain" id="PRO_5011523280" evidence="1">
    <location>
        <begin position="21"/>
        <end position="176"/>
    </location>
</feature>
<keyword evidence="3" id="KW-1185">Reference proteome</keyword>
<gene>
    <name evidence="2" type="ORF">SAMN05421636_107251</name>
</gene>
<dbReference type="GO" id="GO:0030638">
    <property type="term" value="P:polyketide metabolic process"/>
    <property type="evidence" value="ECO:0007669"/>
    <property type="project" value="InterPro"/>
</dbReference>
<evidence type="ECO:0000313" key="2">
    <source>
        <dbReference type="EMBL" id="SDE78640.1"/>
    </source>
</evidence>
<dbReference type="AlphaFoldDB" id="A0A1G7FRW9"/>
<sequence>MKKSILLSIVVFLLLMVCCADPKRKKTDEAHATTTENRLKTASETYLRAWSEKDTVLIEAMAVPNMVRNVNGKMVSSNPSGLAETLKYLNTAIPDFKVSAREITILGNKSYISWTCTGTLTGMLGTVPPTGKKSSTEGFSILTFDDQGRLLSESAYYDLLGILQEWGFTVTPPVME</sequence>
<organism evidence="2 3">
    <name type="scientific">Pricia antarctica</name>
    <dbReference type="NCBI Taxonomy" id="641691"/>
    <lineage>
        <taxon>Bacteria</taxon>
        <taxon>Pseudomonadati</taxon>
        <taxon>Bacteroidota</taxon>
        <taxon>Flavobacteriia</taxon>
        <taxon>Flavobacteriales</taxon>
        <taxon>Flavobacteriaceae</taxon>
        <taxon>Pricia</taxon>
    </lineage>
</organism>
<evidence type="ECO:0000313" key="3">
    <source>
        <dbReference type="Proteomes" id="UP000199109"/>
    </source>
</evidence>
<name>A0A1G7FRW9_9FLAO</name>
<dbReference type="RefSeq" id="WP_175455344.1">
    <property type="nucleotide sequence ID" value="NZ_FNAO01000007.1"/>
</dbReference>
<evidence type="ECO:0000256" key="1">
    <source>
        <dbReference type="SAM" id="SignalP"/>
    </source>
</evidence>
<accession>A0A1G7FRW9</accession>
<dbReference type="Proteomes" id="UP000199109">
    <property type="component" value="Unassembled WGS sequence"/>
</dbReference>
<dbReference type="PANTHER" id="PTHR38436">
    <property type="entry name" value="POLYKETIDE CYCLASE SNOAL-LIKE DOMAIN"/>
    <property type="match status" value="1"/>
</dbReference>
<dbReference type="PANTHER" id="PTHR38436:SF1">
    <property type="entry name" value="ESTER CYCLASE"/>
    <property type="match status" value="1"/>
</dbReference>
<dbReference type="Pfam" id="PF07366">
    <property type="entry name" value="SnoaL"/>
    <property type="match status" value="1"/>
</dbReference>
<dbReference type="STRING" id="641691.SAMN05421636_107251"/>
<dbReference type="SUPFAM" id="SSF54427">
    <property type="entry name" value="NTF2-like"/>
    <property type="match status" value="1"/>
</dbReference>
<dbReference type="EMBL" id="FNAO01000007">
    <property type="protein sequence ID" value="SDE78640.1"/>
    <property type="molecule type" value="Genomic_DNA"/>
</dbReference>
<feature type="signal peptide" evidence="1">
    <location>
        <begin position="1"/>
        <end position="20"/>
    </location>
</feature>